<organism evidence="7 8">
    <name type="scientific">Candidatus Fervidibacter japonicus</name>
    <dbReference type="NCBI Taxonomy" id="2035412"/>
    <lineage>
        <taxon>Bacteria</taxon>
        <taxon>Candidatus Fervidibacterota</taxon>
        <taxon>Candidatus Fervidibacter</taxon>
    </lineage>
</organism>
<dbReference type="EC" id="1.2.5.3" evidence="7"/>
<dbReference type="PANTHER" id="PTHR44379:SF8">
    <property type="entry name" value="XANTHINE DEHYDROGENASE IRON-SULFUR-BINDING SUBUNIT XDHC-RELATED"/>
    <property type="match status" value="1"/>
</dbReference>
<dbReference type="CDD" id="cd00207">
    <property type="entry name" value="fer2"/>
    <property type="match status" value="1"/>
</dbReference>
<dbReference type="FunFam" id="3.10.20.30:FF:000020">
    <property type="entry name" value="Xanthine dehydrogenase iron-sulfur subunit"/>
    <property type="match status" value="1"/>
</dbReference>
<evidence type="ECO:0000256" key="1">
    <source>
        <dbReference type="ARBA" id="ARBA00022714"/>
    </source>
</evidence>
<dbReference type="PANTHER" id="PTHR44379">
    <property type="entry name" value="OXIDOREDUCTASE WITH IRON-SULFUR SUBUNIT"/>
    <property type="match status" value="1"/>
</dbReference>
<dbReference type="Pfam" id="PF01799">
    <property type="entry name" value="Fer2_2"/>
    <property type="match status" value="1"/>
</dbReference>
<name>A0A2H5XDY0_9BACT</name>
<protein>
    <submittedName>
        <fullName evidence="7">Carbon monoxide dehydrogenase small chain</fullName>
        <ecNumber evidence="7">1.2.5.3</ecNumber>
    </submittedName>
</protein>
<dbReference type="SUPFAM" id="SSF47741">
    <property type="entry name" value="CO dehydrogenase ISP C-domain like"/>
    <property type="match status" value="1"/>
</dbReference>
<keyword evidence="3 7" id="KW-0560">Oxidoreductase</keyword>
<feature type="domain" description="2Fe-2S ferredoxin-type" evidence="6">
    <location>
        <begin position="6"/>
        <end position="82"/>
    </location>
</feature>
<proteinExistence type="predicted"/>
<dbReference type="InterPro" id="IPR012675">
    <property type="entry name" value="Beta-grasp_dom_sf"/>
</dbReference>
<dbReference type="InterPro" id="IPR036884">
    <property type="entry name" value="2Fe-2S-bd_dom_sf"/>
</dbReference>
<evidence type="ECO:0000259" key="6">
    <source>
        <dbReference type="PROSITE" id="PS51085"/>
    </source>
</evidence>
<dbReference type="Pfam" id="PF00111">
    <property type="entry name" value="Fer2"/>
    <property type="match status" value="1"/>
</dbReference>
<evidence type="ECO:0000256" key="2">
    <source>
        <dbReference type="ARBA" id="ARBA00022723"/>
    </source>
</evidence>
<keyword evidence="4" id="KW-0408">Iron</keyword>
<reference evidence="8" key="1">
    <citation type="submission" date="2017-09" db="EMBL/GenBank/DDBJ databases">
        <title>Metaegenomics of thermophilic ammonia-oxidizing enrichment culture.</title>
        <authorList>
            <person name="Kato S."/>
            <person name="Suzuki K."/>
        </authorList>
    </citation>
    <scope>NUCLEOTIDE SEQUENCE [LARGE SCALE GENOMIC DNA]</scope>
</reference>
<evidence type="ECO:0000313" key="7">
    <source>
        <dbReference type="EMBL" id="GBC99390.1"/>
    </source>
</evidence>
<dbReference type="FunFam" id="1.10.150.120:FF:000003">
    <property type="entry name" value="Carbon monoxide dehydrogenase, small subunit"/>
    <property type="match status" value="1"/>
</dbReference>
<evidence type="ECO:0000256" key="5">
    <source>
        <dbReference type="ARBA" id="ARBA00023014"/>
    </source>
</evidence>
<sequence length="165" mass="17971">MERKLNRVRLTVNGRLHEIEVEPRERLLDVLRYRLGYTGPKEGCGTGDCGACTVLLDGKPVTSCLVLAVAANGRTVTTVEGIAQDGRLHPVQKAFVELGGLQCGICTPGFIVNAVALLNENPNPNEQFVRYWLAGNLCRCTGYHKIVQAVLTAARELQSQAQKTP</sequence>
<keyword evidence="5" id="KW-0411">Iron-sulfur</keyword>
<dbReference type="InterPro" id="IPR036010">
    <property type="entry name" value="2Fe-2S_ferredoxin-like_sf"/>
</dbReference>
<keyword evidence="1" id="KW-0001">2Fe-2S</keyword>
<dbReference type="AlphaFoldDB" id="A0A2H5XDY0"/>
<evidence type="ECO:0000256" key="3">
    <source>
        <dbReference type="ARBA" id="ARBA00023002"/>
    </source>
</evidence>
<accession>A0A2H5XDY0</accession>
<dbReference type="InterPro" id="IPR001041">
    <property type="entry name" value="2Fe-2S_ferredoxin-type"/>
</dbReference>
<evidence type="ECO:0000313" key="8">
    <source>
        <dbReference type="Proteomes" id="UP000236173"/>
    </source>
</evidence>
<keyword evidence="2" id="KW-0479">Metal-binding</keyword>
<dbReference type="Gene3D" id="3.10.20.30">
    <property type="match status" value="1"/>
</dbReference>
<dbReference type="SUPFAM" id="SSF54292">
    <property type="entry name" value="2Fe-2S ferredoxin-like"/>
    <property type="match status" value="1"/>
</dbReference>
<dbReference type="GO" id="GO:0046872">
    <property type="term" value="F:metal ion binding"/>
    <property type="evidence" value="ECO:0007669"/>
    <property type="project" value="UniProtKB-KW"/>
</dbReference>
<gene>
    <name evidence="7" type="primary">cutS_2</name>
    <name evidence="7" type="ORF">HRbin17_01914</name>
</gene>
<evidence type="ECO:0000256" key="4">
    <source>
        <dbReference type="ARBA" id="ARBA00023004"/>
    </source>
</evidence>
<dbReference type="InterPro" id="IPR002888">
    <property type="entry name" value="2Fe-2S-bd"/>
</dbReference>
<dbReference type="Proteomes" id="UP000236173">
    <property type="component" value="Unassembled WGS sequence"/>
</dbReference>
<dbReference type="Gene3D" id="1.10.150.120">
    <property type="entry name" value="[2Fe-2S]-binding domain"/>
    <property type="match status" value="1"/>
</dbReference>
<dbReference type="InterPro" id="IPR051452">
    <property type="entry name" value="Diverse_Oxidoreductases"/>
</dbReference>
<dbReference type="GO" id="GO:0051537">
    <property type="term" value="F:2 iron, 2 sulfur cluster binding"/>
    <property type="evidence" value="ECO:0007669"/>
    <property type="project" value="UniProtKB-KW"/>
</dbReference>
<dbReference type="EMBL" id="BEHT01000026">
    <property type="protein sequence ID" value="GBC99390.1"/>
    <property type="molecule type" value="Genomic_DNA"/>
</dbReference>
<dbReference type="GO" id="GO:0008805">
    <property type="term" value="F:carbon-monoxide oxygenase activity"/>
    <property type="evidence" value="ECO:0007669"/>
    <property type="project" value="UniProtKB-EC"/>
</dbReference>
<dbReference type="PROSITE" id="PS51085">
    <property type="entry name" value="2FE2S_FER_2"/>
    <property type="match status" value="1"/>
</dbReference>
<comment type="caution">
    <text evidence="7">The sequence shown here is derived from an EMBL/GenBank/DDBJ whole genome shotgun (WGS) entry which is preliminary data.</text>
</comment>
<dbReference type="InterPro" id="IPR006058">
    <property type="entry name" value="2Fe2S_fd_BS"/>
</dbReference>
<dbReference type="PROSITE" id="PS00197">
    <property type="entry name" value="2FE2S_FER_1"/>
    <property type="match status" value="1"/>
</dbReference>